<evidence type="ECO:0000313" key="2">
    <source>
        <dbReference type="EMBL" id="OQW54511.1"/>
    </source>
</evidence>
<comment type="caution">
    <text evidence="2">The sequence shown here is derived from an EMBL/GenBank/DDBJ whole genome shotgun (WGS) entry which is preliminary data.</text>
</comment>
<keyword evidence="1" id="KW-1133">Transmembrane helix</keyword>
<feature type="transmembrane region" description="Helical" evidence="1">
    <location>
        <begin position="24"/>
        <end position="43"/>
    </location>
</feature>
<evidence type="ECO:0000256" key="1">
    <source>
        <dbReference type="SAM" id="Phobius"/>
    </source>
</evidence>
<proteinExistence type="predicted"/>
<keyword evidence="1" id="KW-0812">Transmembrane</keyword>
<dbReference type="EMBL" id="LWDL01000003">
    <property type="protein sequence ID" value="OQW54511.1"/>
    <property type="molecule type" value="Genomic_DNA"/>
</dbReference>
<protein>
    <submittedName>
        <fullName evidence="2">Uncharacterized protein</fullName>
    </submittedName>
</protein>
<organism evidence="2 3">
    <name type="scientific">Candidatus Raskinella chloraquaticus</name>
    <dbReference type="NCBI Taxonomy" id="1951219"/>
    <lineage>
        <taxon>Bacteria</taxon>
        <taxon>Pseudomonadati</taxon>
        <taxon>Pseudomonadota</taxon>
        <taxon>Alphaproteobacteria</taxon>
        <taxon>Hyphomicrobiales</taxon>
        <taxon>Phreatobacteraceae</taxon>
        <taxon>Candidatus Raskinella</taxon>
    </lineage>
</organism>
<reference evidence="2 3" key="1">
    <citation type="journal article" date="2017" name="Water Res.">
        <title>Comammox in drinking water systems.</title>
        <authorList>
            <person name="Wang Y."/>
            <person name="Ma L."/>
            <person name="Mao Y."/>
            <person name="Jiang X."/>
            <person name="Xia Y."/>
            <person name="Yu K."/>
            <person name="Li B."/>
            <person name="Zhang T."/>
        </authorList>
    </citation>
    <scope>NUCLEOTIDE SEQUENCE [LARGE SCALE GENOMIC DNA]</scope>
    <source>
        <strain evidence="2">SG_bin8</strain>
    </source>
</reference>
<sequence>MAGDGKDAFFIGYINAVPQPLGRFLAVIGLIVVVVMGGLGLVLSRRTADPGWAVTGYQHIEVRGILEARPYPVLRVPDGEGRKPRAYLLAGEGKYGVQSQADGLYGRWVTVAGYLLKRGTLDMLLVDDKEGIVVASASDVLHPAPPQSLGRWRLTGEICDGKCYSGAMSPGNGLAHKACANLCLVGGVPPVFVSTGAVSGSEYFLLTDDKDGVNARRFADFVGQLVSVEGEIERVDNFYIFKSDPETMRAAGP</sequence>
<keyword evidence="1" id="KW-0472">Membrane</keyword>
<dbReference type="RefSeq" id="WP_376802638.1">
    <property type="nucleotide sequence ID" value="NZ_DBNB01000030.1"/>
</dbReference>
<dbReference type="Proteomes" id="UP000192872">
    <property type="component" value="Unassembled WGS sequence"/>
</dbReference>
<name>A0A1W9I4X0_9HYPH</name>
<accession>A0A1W9I4X0</accession>
<evidence type="ECO:0000313" key="3">
    <source>
        <dbReference type="Proteomes" id="UP000192872"/>
    </source>
</evidence>
<gene>
    <name evidence="2" type="ORF">A4S15_04730</name>
</gene>
<dbReference type="AlphaFoldDB" id="A0A1W9I4X0"/>
<dbReference type="STRING" id="1827387.A4S15_04730"/>